<keyword evidence="2" id="KW-1133">Transmembrane helix</keyword>
<dbReference type="KEGG" id="gox:GOX2543"/>
<feature type="region of interest" description="Disordered" evidence="1">
    <location>
        <begin position="29"/>
        <end position="53"/>
    </location>
</feature>
<gene>
    <name evidence="3" type="ordered locus">GOX2543</name>
</gene>
<keyword evidence="3" id="KW-0614">Plasmid</keyword>
<dbReference type="HOGENOM" id="CLU_1978385_0_0_5"/>
<proteinExistence type="predicted"/>
<feature type="transmembrane region" description="Helical" evidence="2">
    <location>
        <begin position="59"/>
        <end position="77"/>
    </location>
</feature>
<protein>
    <submittedName>
        <fullName evidence="3">Uncharacterized protein</fullName>
    </submittedName>
</protein>
<name>Q5HXZ4_GLUOX</name>
<reference evidence="3 4" key="1">
    <citation type="journal article" date="2005" name="Nat. Biotechnol.">
        <title>Complete genome sequence of the acetic acid bacterium Gluconobacter oxydans.</title>
        <authorList>
            <person name="Prust C."/>
            <person name="Hoffmeister M."/>
            <person name="Liesegang H."/>
            <person name="Wiezer A."/>
            <person name="Fricke W.F."/>
            <person name="Ehrenreich A."/>
            <person name="Gottschalk G."/>
            <person name="Deppenmeier U."/>
        </authorList>
    </citation>
    <scope>NUCLEOTIDE SEQUENCE [LARGE SCALE GENOMIC DNA]</scope>
    <source>
        <strain evidence="4">621H</strain>
        <plasmid evidence="4">Plasmid pGOX1</plasmid>
    </source>
</reference>
<keyword evidence="4" id="KW-1185">Reference proteome</keyword>
<evidence type="ECO:0000256" key="2">
    <source>
        <dbReference type="SAM" id="Phobius"/>
    </source>
</evidence>
<dbReference type="Proteomes" id="UP000006375">
    <property type="component" value="Plasmid pGOX1"/>
</dbReference>
<accession>Q5HXZ4</accession>
<sequence>MCVRGRKGQARHRHLSPFLTLSGNRGVVLGGKGDASASGPPGPQRQRGHGRTHPLPHRAIPWCPLLPFPLFVLFLLFSPLLQDRKKPCSKCEDAVIRSNVLSWLTCSHRSQKRFTAHHHYTEGFHD</sequence>
<geneLocation type="plasmid" evidence="3 4">
    <name>pGOX1</name>
</geneLocation>
<organism evidence="3 4">
    <name type="scientific">Gluconobacter oxydans (strain 621H)</name>
    <name type="common">Gluconobacter suboxydans</name>
    <dbReference type="NCBI Taxonomy" id="290633"/>
    <lineage>
        <taxon>Bacteria</taxon>
        <taxon>Pseudomonadati</taxon>
        <taxon>Pseudomonadota</taxon>
        <taxon>Alphaproteobacteria</taxon>
        <taxon>Acetobacterales</taxon>
        <taxon>Acetobacteraceae</taxon>
        <taxon>Gluconobacter</taxon>
    </lineage>
</organism>
<dbReference type="AlphaFoldDB" id="Q5HXZ4"/>
<keyword evidence="2" id="KW-0472">Membrane</keyword>
<evidence type="ECO:0000256" key="1">
    <source>
        <dbReference type="SAM" id="MobiDB-lite"/>
    </source>
</evidence>
<evidence type="ECO:0000313" key="3">
    <source>
        <dbReference type="EMBL" id="AAW59609.1"/>
    </source>
</evidence>
<evidence type="ECO:0000313" key="4">
    <source>
        <dbReference type="Proteomes" id="UP000006375"/>
    </source>
</evidence>
<keyword evidence="2" id="KW-0812">Transmembrane</keyword>
<dbReference type="EMBL" id="CP000004">
    <property type="protein sequence ID" value="AAW59609.1"/>
    <property type="molecule type" value="Genomic_DNA"/>
</dbReference>